<evidence type="ECO:0000259" key="6">
    <source>
        <dbReference type="PROSITE" id="PS51898"/>
    </source>
</evidence>
<dbReference type="InterPro" id="IPR013762">
    <property type="entry name" value="Integrase-like_cat_sf"/>
</dbReference>
<comment type="caution">
    <text evidence="8">The sequence shown here is derived from an EMBL/GenBank/DDBJ whole genome shotgun (WGS) entry which is preliminary data.</text>
</comment>
<gene>
    <name evidence="8" type="ORF">ACFSUO_05765</name>
</gene>
<evidence type="ECO:0000256" key="2">
    <source>
        <dbReference type="ARBA" id="ARBA00022908"/>
    </source>
</evidence>
<evidence type="ECO:0000256" key="4">
    <source>
        <dbReference type="ARBA" id="ARBA00023172"/>
    </source>
</evidence>
<dbReference type="CDD" id="cd01189">
    <property type="entry name" value="INT_ICEBs1_C_like"/>
    <property type="match status" value="1"/>
</dbReference>
<protein>
    <submittedName>
        <fullName evidence="8">Tyrosine-type recombinase/integrase</fullName>
    </submittedName>
</protein>
<dbReference type="Pfam" id="PF14657">
    <property type="entry name" value="Arm-DNA-bind_4"/>
    <property type="match status" value="1"/>
</dbReference>
<dbReference type="RefSeq" id="WP_382391992.1">
    <property type="nucleotide sequence ID" value="NZ_JBHUNA010000009.1"/>
</dbReference>
<dbReference type="PANTHER" id="PTHR30349">
    <property type="entry name" value="PHAGE INTEGRASE-RELATED"/>
    <property type="match status" value="1"/>
</dbReference>
<keyword evidence="9" id="KW-1185">Reference proteome</keyword>
<dbReference type="InterPro" id="IPR044068">
    <property type="entry name" value="CB"/>
</dbReference>
<dbReference type="Pfam" id="PF00589">
    <property type="entry name" value="Phage_integrase"/>
    <property type="match status" value="1"/>
</dbReference>
<evidence type="ECO:0000313" key="9">
    <source>
        <dbReference type="Proteomes" id="UP001597502"/>
    </source>
</evidence>
<dbReference type="Pfam" id="PF14659">
    <property type="entry name" value="Phage_int_SAM_3"/>
    <property type="match status" value="1"/>
</dbReference>
<dbReference type="InterPro" id="IPR028259">
    <property type="entry name" value="AP2-like_int_N"/>
</dbReference>
<proteinExistence type="inferred from homology"/>
<comment type="similarity">
    <text evidence="1">Belongs to the 'phage' integrase family.</text>
</comment>
<dbReference type="PROSITE" id="PS51900">
    <property type="entry name" value="CB"/>
    <property type="match status" value="1"/>
</dbReference>
<evidence type="ECO:0000313" key="8">
    <source>
        <dbReference type="EMBL" id="MFD2760477.1"/>
    </source>
</evidence>
<dbReference type="InterPro" id="IPR011010">
    <property type="entry name" value="DNA_brk_join_enz"/>
</dbReference>
<reference evidence="9" key="1">
    <citation type="journal article" date="2019" name="Int. J. Syst. Evol. Microbiol.">
        <title>The Global Catalogue of Microorganisms (GCM) 10K type strain sequencing project: providing services to taxonomists for standard genome sequencing and annotation.</title>
        <authorList>
            <consortium name="The Broad Institute Genomics Platform"/>
            <consortium name="The Broad Institute Genome Sequencing Center for Infectious Disease"/>
            <person name="Wu L."/>
            <person name="Ma J."/>
        </authorList>
    </citation>
    <scope>NUCLEOTIDE SEQUENCE [LARGE SCALE GENOMIC DNA]</scope>
    <source>
        <strain evidence="9">TISTR 1535</strain>
    </source>
</reference>
<dbReference type="InterPro" id="IPR050090">
    <property type="entry name" value="Tyrosine_recombinase_XerCD"/>
</dbReference>
<sequence>MASYQKYKTKNGEKWLFKLYTHVDPKTGRKRSTTRRGFKTKKEAQYYARKLENELESGNQNDNTLTFKEFCEQWFQLYQEEKVLKPKTVNKRYFEINALLDYLRDIKLVDITLDHYLGVLRKLQQKYSDTTVRGFHTTAKMIFKKAMQLEKINKDPTRYSYIPIRKVSASIEDEDNNIPKFMEKEELAKFLQYTKSHGMYLDFAIFLTLAYTGLRIGELCALKEMDLKEDDGYFLDINKTYHNTGNSVDYILVKPKTKTSKRFIDIDPSVAKLLKSVIQENREMRKRYPNKFHDKHFIFINRHKYPGYPLYPTVIRFRLRRLLKIANLNQSFTLHSFRHTHTSLLAEAEVSLESIMERLGHSNDLTTRQIYLHKTNATRKRDAEKFRMLMDGVVDFHQ</sequence>
<dbReference type="SUPFAM" id="SSF56349">
    <property type="entry name" value="DNA breaking-rejoining enzymes"/>
    <property type="match status" value="1"/>
</dbReference>
<dbReference type="Gene3D" id="1.10.150.130">
    <property type="match status" value="1"/>
</dbReference>
<feature type="domain" description="Tyr recombinase" evidence="6">
    <location>
        <begin position="177"/>
        <end position="385"/>
    </location>
</feature>
<accession>A0ABW5V741</accession>
<keyword evidence="4" id="KW-0233">DNA recombination</keyword>
<evidence type="ECO:0000259" key="7">
    <source>
        <dbReference type="PROSITE" id="PS51900"/>
    </source>
</evidence>
<name>A0ABW5V741_9BACI</name>
<dbReference type="EMBL" id="JBHUNA010000009">
    <property type="protein sequence ID" value="MFD2760477.1"/>
    <property type="molecule type" value="Genomic_DNA"/>
</dbReference>
<keyword evidence="2" id="KW-0229">DNA integration</keyword>
<dbReference type="PANTHER" id="PTHR30349:SF64">
    <property type="entry name" value="PROPHAGE INTEGRASE INTD-RELATED"/>
    <property type="match status" value="1"/>
</dbReference>
<dbReference type="InterPro" id="IPR004107">
    <property type="entry name" value="Integrase_SAM-like_N"/>
</dbReference>
<dbReference type="Gene3D" id="1.10.443.10">
    <property type="entry name" value="Intergrase catalytic core"/>
    <property type="match status" value="1"/>
</dbReference>
<evidence type="ECO:0000256" key="5">
    <source>
        <dbReference type="PROSITE-ProRule" id="PRU01248"/>
    </source>
</evidence>
<organism evidence="8 9">
    <name type="scientific">Lentibacillus juripiscarius</name>
    <dbReference type="NCBI Taxonomy" id="257446"/>
    <lineage>
        <taxon>Bacteria</taxon>
        <taxon>Bacillati</taxon>
        <taxon>Bacillota</taxon>
        <taxon>Bacilli</taxon>
        <taxon>Bacillales</taxon>
        <taxon>Bacillaceae</taxon>
        <taxon>Lentibacillus</taxon>
    </lineage>
</organism>
<dbReference type="InterPro" id="IPR002104">
    <property type="entry name" value="Integrase_catalytic"/>
</dbReference>
<keyword evidence="3 5" id="KW-0238">DNA-binding</keyword>
<dbReference type="Proteomes" id="UP001597502">
    <property type="component" value="Unassembled WGS sequence"/>
</dbReference>
<dbReference type="InterPro" id="IPR010998">
    <property type="entry name" value="Integrase_recombinase_N"/>
</dbReference>
<feature type="domain" description="Core-binding (CB)" evidence="7">
    <location>
        <begin position="65"/>
        <end position="147"/>
    </location>
</feature>
<evidence type="ECO:0000256" key="1">
    <source>
        <dbReference type="ARBA" id="ARBA00008857"/>
    </source>
</evidence>
<dbReference type="PROSITE" id="PS51898">
    <property type="entry name" value="TYR_RECOMBINASE"/>
    <property type="match status" value="1"/>
</dbReference>
<evidence type="ECO:0000256" key="3">
    <source>
        <dbReference type="ARBA" id="ARBA00023125"/>
    </source>
</evidence>